<reference evidence="3" key="1">
    <citation type="submission" date="2018-05" db="EMBL/GenBank/DDBJ databases">
        <title>Draft genome sequence of Stemphylium lycopersici strain CIDEFI 213.</title>
        <authorList>
            <person name="Medina R."/>
            <person name="Franco M.E.E."/>
            <person name="Lucentini C.G."/>
            <person name="Saparrat M.C.N."/>
            <person name="Balatti P.A."/>
        </authorList>
    </citation>
    <scope>NUCLEOTIDE SEQUENCE [LARGE SCALE GENOMIC DNA]</scope>
    <source>
        <strain evidence="3">CIDEFI 213</strain>
    </source>
</reference>
<proteinExistence type="predicted"/>
<accession>A0A364N4J4</accession>
<keyword evidence="3" id="KW-1185">Reference proteome</keyword>
<evidence type="ECO:0000313" key="2">
    <source>
        <dbReference type="EMBL" id="RAR11793.1"/>
    </source>
</evidence>
<gene>
    <name evidence="2" type="ORF">DDE83_004390</name>
</gene>
<name>A0A364N4J4_STELY</name>
<comment type="caution">
    <text evidence="2">The sequence shown here is derived from an EMBL/GenBank/DDBJ whole genome shotgun (WGS) entry which is preliminary data.</text>
</comment>
<feature type="signal peptide" evidence="1">
    <location>
        <begin position="1"/>
        <end position="22"/>
    </location>
</feature>
<dbReference type="Proteomes" id="UP000249619">
    <property type="component" value="Unassembled WGS sequence"/>
</dbReference>
<evidence type="ECO:0000256" key="1">
    <source>
        <dbReference type="SAM" id="SignalP"/>
    </source>
</evidence>
<dbReference type="EMBL" id="QGDH01000054">
    <property type="protein sequence ID" value="RAR11793.1"/>
    <property type="molecule type" value="Genomic_DNA"/>
</dbReference>
<sequence>MKTGPITYLIALVALVVDFVAPVSEPSLDNTSRLSPQIKDTLLVGEINKSLAIRAPDDDPAAIYRKADCKGQKLLGACLNARTQAGVYIQPVDSLWTVPITQSLTTWGYRMETDNGNAQWRASHEDECELATNHDLRRMCTALGIDTRSTYQGGPNRCYFVTHANSAAVIRDAQGRLPPVSQQWYNVAGNNYRITNAKFTIGVNIPSGLVIMTDRESPASSAEVLWRLNAPPAANTLPAIRSSSDIMWGLWKQVSGQYVQRISRFLITPIVNDDTVSIINNILARRSLREDQLPGWPGLEFIAASAEYKPLLGSPNGQAVGFFLAQHKRQLGGKFISKINVFRSENNDALAICMLFTVQDHPAAARRGTDGVYDGTELVSEPVVVERNQKGSNVVRDHVLRPKL</sequence>
<protein>
    <submittedName>
        <fullName evidence="2">Uncharacterized protein</fullName>
    </submittedName>
</protein>
<dbReference type="AlphaFoldDB" id="A0A364N4J4"/>
<feature type="chain" id="PRO_5016859642" evidence="1">
    <location>
        <begin position="23"/>
        <end position="404"/>
    </location>
</feature>
<keyword evidence="1" id="KW-0732">Signal</keyword>
<organism evidence="2 3">
    <name type="scientific">Stemphylium lycopersici</name>
    <name type="common">Tomato gray leaf spot disease fungus</name>
    <name type="synonym">Thyrospora lycopersici</name>
    <dbReference type="NCBI Taxonomy" id="183478"/>
    <lineage>
        <taxon>Eukaryota</taxon>
        <taxon>Fungi</taxon>
        <taxon>Dikarya</taxon>
        <taxon>Ascomycota</taxon>
        <taxon>Pezizomycotina</taxon>
        <taxon>Dothideomycetes</taxon>
        <taxon>Pleosporomycetidae</taxon>
        <taxon>Pleosporales</taxon>
        <taxon>Pleosporineae</taxon>
        <taxon>Pleosporaceae</taxon>
        <taxon>Stemphylium</taxon>
    </lineage>
</organism>
<evidence type="ECO:0000313" key="3">
    <source>
        <dbReference type="Proteomes" id="UP000249619"/>
    </source>
</evidence>